<proteinExistence type="predicted"/>
<organism evidence="4 5">
    <name type="scientific">Sanguibacter biliveldensis</name>
    <dbReference type="NCBI Taxonomy" id="3030830"/>
    <lineage>
        <taxon>Bacteria</taxon>
        <taxon>Bacillati</taxon>
        <taxon>Actinomycetota</taxon>
        <taxon>Actinomycetes</taxon>
        <taxon>Micrococcales</taxon>
        <taxon>Sanguibacteraceae</taxon>
        <taxon>Sanguibacter</taxon>
    </lineage>
</organism>
<dbReference type="RefSeq" id="WP_319160342.1">
    <property type="nucleotide sequence ID" value="NZ_CP138359.1"/>
</dbReference>
<keyword evidence="1" id="KW-0808">Transferase</keyword>
<dbReference type="AlphaFoldDB" id="A0AAF1C037"/>
<dbReference type="KEGG" id="sbil:SANBI_001444"/>
<evidence type="ECO:0000259" key="3">
    <source>
        <dbReference type="PROSITE" id="PS51186"/>
    </source>
</evidence>
<name>A0AAF1C037_9MICO</name>
<gene>
    <name evidence="4" type="ORF">SANBI_001444</name>
</gene>
<dbReference type="InterPro" id="IPR050832">
    <property type="entry name" value="Bact_Acetyltransf"/>
</dbReference>
<keyword evidence="5" id="KW-1185">Reference proteome</keyword>
<reference evidence="5" key="1">
    <citation type="submission" date="2023-11" db="EMBL/GenBank/DDBJ databases">
        <authorList>
            <person name="Helweg L.P."/>
            <person name="Kiel A."/>
            <person name="Hitz F."/>
            <person name="Ruckert-Reed C."/>
            <person name="Busche T."/>
            <person name="Kaltschmidt B."/>
            <person name="Kaltschmidt C."/>
        </authorList>
    </citation>
    <scope>NUCLEOTIDE SEQUENCE [LARGE SCALE GENOMIC DNA]</scope>
    <source>
        <strain evidence="5">4.1</strain>
    </source>
</reference>
<dbReference type="PANTHER" id="PTHR43877">
    <property type="entry name" value="AMINOALKYLPHOSPHONATE N-ACETYLTRANSFERASE-RELATED-RELATED"/>
    <property type="match status" value="1"/>
</dbReference>
<dbReference type="EMBL" id="CP138359">
    <property type="protein sequence ID" value="WPF83747.1"/>
    <property type="molecule type" value="Genomic_DNA"/>
</dbReference>
<dbReference type="PROSITE" id="PS51186">
    <property type="entry name" value="GNAT"/>
    <property type="match status" value="1"/>
</dbReference>
<dbReference type="Pfam" id="PF00583">
    <property type="entry name" value="Acetyltransf_1"/>
    <property type="match status" value="1"/>
</dbReference>
<protein>
    <submittedName>
        <fullName evidence="4">GNAT family N-acetyltransferase</fullName>
    </submittedName>
</protein>
<dbReference type="GO" id="GO:0016747">
    <property type="term" value="F:acyltransferase activity, transferring groups other than amino-acyl groups"/>
    <property type="evidence" value="ECO:0007669"/>
    <property type="project" value="InterPro"/>
</dbReference>
<accession>A0AAF1C037</accession>
<evidence type="ECO:0000256" key="1">
    <source>
        <dbReference type="ARBA" id="ARBA00022679"/>
    </source>
</evidence>
<keyword evidence="2" id="KW-0012">Acyltransferase</keyword>
<dbReference type="SUPFAM" id="SSF55729">
    <property type="entry name" value="Acyl-CoA N-acyltransferases (Nat)"/>
    <property type="match status" value="1"/>
</dbReference>
<feature type="domain" description="N-acetyltransferase" evidence="3">
    <location>
        <begin position="35"/>
        <end position="172"/>
    </location>
</feature>
<dbReference type="Proteomes" id="UP001304340">
    <property type="component" value="Chromosome"/>
</dbReference>
<dbReference type="CDD" id="cd04301">
    <property type="entry name" value="NAT_SF"/>
    <property type="match status" value="1"/>
</dbReference>
<dbReference type="PANTHER" id="PTHR43877:SF2">
    <property type="entry name" value="AMINOALKYLPHOSPHONATE N-ACETYLTRANSFERASE-RELATED"/>
    <property type="match status" value="1"/>
</dbReference>
<dbReference type="InterPro" id="IPR000182">
    <property type="entry name" value="GNAT_dom"/>
</dbReference>
<dbReference type="Gene3D" id="3.40.630.30">
    <property type="match status" value="1"/>
</dbReference>
<evidence type="ECO:0000313" key="5">
    <source>
        <dbReference type="Proteomes" id="UP001304340"/>
    </source>
</evidence>
<evidence type="ECO:0000256" key="2">
    <source>
        <dbReference type="ARBA" id="ARBA00023315"/>
    </source>
</evidence>
<sequence>MPDHDHDPASWVAPAAVREARFPQDSAVVSRLVAAYLRRTESEKAERALADERDDGSLPARYQSEVDDPAAAFASSTVLLGVADREAVAMVVLSSEAGAASIARFWVDPVHRGHGVGRRLLAEALARLPRPVRLSVWDWRTPAIRTYERSGFAVVPSWESRERLVCMELRPDSIER</sequence>
<evidence type="ECO:0000313" key="4">
    <source>
        <dbReference type="EMBL" id="WPF83747.1"/>
    </source>
</evidence>
<dbReference type="InterPro" id="IPR016181">
    <property type="entry name" value="Acyl_CoA_acyltransferase"/>
</dbReference>